<evidence type="ECO:0000256" key="4">
    <source>
        <dbReference type="ARBA" id="ARBA00022989"/>
    </source>
</evidence>
<comment type="caution">
    <text evidence="8">The sequence shown here is derived from an EMBL/GenBank/DDBJ whole genome shotgun (WGS) entry which is preliminary data.</text>
</comment>
<keyword evidence="3 6" id="KW-0812">Transmembrane</keyword>
<evidence type="ECO:0000256" key="5">
    <source>
        <dbReference type="ARBA" id="ARBA00023136"/>
    </source>
</evidence>
<feature type="domain" description="Glycine transporter" evidence="7">
    <location>
        <begin position="91"/>
        <end position="164"/>
    </location>
</feature>
<evidence type="ECO:0000256" key="2">
    <source>
        <dbReference type="ARBA" id="ARBA00022475"/>
    </source>
</evidence>
<dbReference type="InterPro" id="IPR005115">
    <property type="entry name" value="Gly_transporter"/>
</dbReference>
<keyword evidence="2" id="KW-1003">Cell membrane</keyword>
<dbReference type="PANTHER" id="PTHR30506">
    <property type="entry name" value="INNER MEMBRANE PROTEIN"/>
    <property type="match status" value="1"/>
</dbReference>
<protein>
    <recommendedName>
        <fullName evidence="7">Glycine transporter domain-containing protein</fullName>
    </recommendedName>
</protein>
<accession>A0A2H9T3F9</accession>
<comment type="subcellular location">
    <subcellularLocation>
        <location evidence="1">Cell membrane</location>
        <topology evidence="1">Multi-pass membrane protein</topology>
    </subcellularLocation>
</comment>
<sequence length="202" mass="21455">MLLYSLDLLGTAVFAVTGVLVACKKEMDLFGALVLAFVTAVGGGTVRDLLLNKDMVFWMKDSIYLYVVIISVAFGLILRYVVDRSQKALLIFDAVGLATFTIIGLQKSLGLGVHPGAAVMMGALTGAGGGAIRDVLAGEIPMVLKQDIYATAALLGGGVYIFMEHLGVSSTFSILGSSIVVFLLRLAAIEWRLSLPSWHLQS</sequence>
<keyword evidence="4 6" id="KW-1133">Transmembrane helix</keyword>
<proteinExistence type="predicted"/>
<evidence type="ECO:0000256" key="6">
    <source>
        <dbReference type="SAM" id="Phobius"/>
    </source>
</evidence>
<reference evidence="8" key="1">
    <citation type="journal article" date="2017" name="Appl. Environ. Microbiol.">
        <title>Molecular characterization of an Endozoicomonas-like organism causing infection in king scallop Pecten maximus L.</title>
        <authorList>
            <person name="Cano I."/>
            <person name="van Aerle R."/>
            <person name="Ross S."/>
            <person name="Verner-Jeffreys D.W."/>
            <person name="Paley R.K."/>
            <person name="Rimmer G."/>
            <person name="Ryder D."/>
            <person name="Hooper P."/>
            <person name="Stone D."/>
            <person name="Feist S.W."/>
        </authorList>
    </citation>
    <scope>NUCLEOTIDE SEQUENCE</scope>
</reference>
<dbReference type="AlphaFoldDB" id="A0A2H9T3F9"/>
<evidence type="ECO:0000256" key="3">
    <source>
        <dbReference type="ARBA" id="ARBA00022692"/>
    </source>
</evidence>
<evidence type="ECO:0000259" key="7">
    <source>
        <dbReference type="Pfam" id="PF03458"/>
    </source>
</evidence>
<feature type="transmembrane region" description="Helical" evidence="6">
    <location>
        <begin position="88"/>
        <end position="105"/>
    </location>
</feature>
<name>A0A2H9T3F9_9ZZZZ</name>
<feature type="transmembrane region" description="Helical" evidence="6">
    <location>
        <begin position="172"/>
        <end position="193"/>
    </location>
</feature>
<dbReference type="GO" id="GO:0005886">
    <property type="term" value="C:plasma membrane"/>
    <property type="evidence" value="ECO:0007669"/>
    <property type="project" value="UniProtKB-SubCell"/>
</dbReference>
<feature type="transmembrane region" description="Helical" evidence="6">
    <location>
        <begin position="63"/>
        <end position="81"/>
    </location>
</feature>
<feature type="transmembrane region" description="Helical" evidence="6">
    <location>
        <begin position="117"/>
        <end position="136"/>
    </location>
</feature>
<keyword evidence="5 6" id="KW-0472">Membrane</keyword>
<feature type="transmembrane region" description="Helical" evidence="6">
    <location>
        <begin position="30"/>
        <end position="51"/>
    </location>
</feature>
<dbReference type="EMBL" id="NSIT01000389">
    <property type="protein sequence ID" value="PJE77760.1"/>
    <property type="molecule type" value="Genomic_DNA"/>
</dbReference>
<gene>
    <name evidence="8" type="ORF">CI610_03311</name>
</gene>
<feature type="domain" description="Glycine transporter" evidence="7">
    <location>
        <begin position="6"/>
        <end position="78"/>
    </location>
</feature>
<evidence type="ECO:0000313" key="8">
    <source>
        <dbReference type="EMBL" id="PJE77760.1"/>
    </source>
</evidence>
<organism evidence="8">
    <name type="scientific">invertebrate metagenome</name>
    <dbReference type="NCBI Taxonomy" id="1711999"/>
    <lineage>
        <taxon>unclassified sequences</taxon>
        <taxon>metagenomes</taxon>
        <taxon>organismal metagenomes</taxon>
    </lineage>
</organism>
<dbReference type="PANTHER" id="PTHR30506:SF3">
    <property type="entry name" value="UPF0126 INNER MEMBRANE PROTEIN YADS-RELATED"/>
    <property type="match status" value="1"/>
</dbReference>
<evidence type="ECO:0000256" key="1">
    <source>
        <dbReference type="ARBA" id="ARBA00004651"/>
    </source>
</evidence>
<feature type="transmembrane region" description="Helical" evidence="6">
    <location>
        <begin position="6"/>
        <end position="23"/>
    </location>
</feature>
<dbReference type="Pfam" id="PF03458">
    <property type="entry name" value="Gly_transporter"/>
    <property type="match status" value="2"/>
</dbReference>